<dbReference type="RefSeq" id="WP_141865604.1">
    <property type="nucleotide sequence ID" value="NZ_BAABAN010000018.1"/>
</dbReference>
<dbReference type="Proteomes" id="UP000319746">
    <property type="component" value="Unassembled WGS sequence"/>
</dbReference>
<dbReference type="PANTHER" id="PTHR34818">
    <property type="entry name" value="PROTEIN BLI-3"/>
    <property type="match status" value="1"/>
</dbReference>
<dbReference type="InterPro" id="IPR012349">
    <property type="entry name" value="Split_barrel_FMN-bd"/>
</dbReference>
<protein>
    <submittedName>
        <fullName evidence="2">General stress protein 26</fullName>
    </submittedName>
</protein>
<name>A0A543AIR7_9MICC</name>
<keyword evidence="3" id="KW-1185">Reference proteome</keyword>
<proteinExistence type="predicted"/>
<gene>
    <name evidence="2" type="ORF">FB556_1112</name>
</gene>
<dbReference type="PANTHER" id="PTHR34818:SF1">
    <property type="entry name" value="PROTEIN BLI-3"/>
    <property type="match status" value="1"/>
</dbReference>
<dbReference type="AlphaFoldDB" id="A0A543AIR7"/>
<accession>A0A543AIR7</accession>
<feature type="domain" description="General stress protein FMN-binding split barrel" evidence="1">
    <location>
        <begin position="5"/>
        <end position="144"/>
    </location>
</feature>
<dbReference type="InterPro" id="IPR052917">
    <property type="entry name" value="Stress-Dev_Protein"/>
</dbReference>
<dbReference type="Pfam" id="PF16242">
    <property type="entry name" value="Pyrid_ox_like"/>
    <property type="match status" value="1"/>
</dbReference>
<evidence type="ECO:0000259" key="1">
    <source>
        <dbReference type="Pfam" id="PF16242"/>
    </source>
</evidence>
<comment type="caution">
    <text evidence="2">The sequence shown here is derived from an EMBL/GenBank/DDBJ whole genome shotgun (WGS) entry which is preliminary data.</text>
</comment>
<evidence type="ECO:0000313" key="3">
    <source>
        <dbReference type="Proteomes" id="UP000319746"/>
    </source>
</evidence>
<dbReference type="OrthoDB" id="1432662at2"/>
<organism evidence="2 3">
    <name type="scientific">Enteractinococcus coprophilus</name>
    <dbReference type="NCBI Taxonomy" id="1027633"/>
    <lineage>
        <taxon>Bacteria</taxon>
        <taxon>Bacillati</taxon>
        <taxon>Actinomycetota</taxon>
        <taxon>Actinomycetes</taxon>
        <taxon>Micrococcales</taxon>
        <taxon>Micrococcaceae</taxon>
    </lineage>
</organism>
<dbReference type="InterPro" id="IPR038725">
    <property type="entry name" value="YdaG_split_barrel_FMN-bd"/>
</dbReference>
<dbReference type="Gene3D" id="2.30.110.10">
    <property type="entry name" value="Electron Transport, Fmn-binding Protein, Chain A"/>
    <property type="match status" value="1"/>
</dbReference>
<dbReference type="EMBL" id="VFOU01000002">
    <property type="protein sequence ID" value="TQL72461.1"/>
    <property type="molecule type" value="Genomic_DNA"/>
</dbReference>
<dbReference type="SUPFAM" id="SSF50475">
    <property type="entry name" value="FMN-binding split barrel"/>
    <property type="match status" value="1"/>
</dbReference>
<reference evidence="2 3" key="1">
    <citation type="submission" date="2019-06" db="EMBL/GenBank/DDBJ databases">
        <title>Sequencing the genomes of 1000 actinobacteria strains.</title>
        <authorList>
            <person name="Klenk H.-P."/>
        </authorList>
    </citation>
    <scope>NUCLEOTIDE SEQUENCE [LARGE SCALE GENOMIC DNA]</scope>
    <source>
        <strain evidence="2 3">DSM 24083</strain>
    </source>
</reference>
<evidence type="ECO:0000313" key="2">
    <source>
        <dbReference type="EMBL" id="TQL72461.1"/>
    </source>
</evidence>
<sequence>MNTNDPVKTLLTKAQDANVCMLTTTEADGKLVSRPMAIQQIEDDHTIWFMTRIDNPAVQETAGGQQVNVTIAEKGFWASIAGSATIVQDVERKKAFWSKATEAFFGDFKPEDPEVALLRVNPETAQYWDSPGLPATALQMIKGLTSDKPAHPGETHEVEL</sequence>